<organism evidence="2 3">
    <name type="scientific">Hibiscus sabdariffa</name>
    <name type="common">roselle</name>
    <dbReference type="NCBI Taxonomy" id="183260"/>
    <lineage>
        <taxon>Eukaryota</taxon>
        <taxon>Viridiplantae</taxon>
        <taxon>Streptophyta</taxon>
        <taxon>Embryophyta</taxon>
        <taxon>Tracheophyta</taxon>
        <taxon>Spermatophyta</taxon>
        <taxon>Magnoliopsida</taxon>
        <taxon>eudicotyledons</taxon>
        <taxon>Gunneridae</taxon>
        <taxon>Pentapetalae</taxon>
        <taxon>rosids</taxon>
        <taxon>malvids</taxon>
        <taxon>Malvales</taxon>
        <taxon>Malvaceae</taxon>
        <taxon>Malvoideae</taxon>
        <taxon>Hibiscus</taxon>
    </lineage>
</organism>
<comment type="caution">
    <text evidence="2">The sequence shown here is derived from an EMBL/GenBank/DDBJ whole genome shotgun (WGS) entry which is preliminary data.</text>
</comment>
<feature type="compositionally biased region" description="Basic and acidic residues" evidence="1">
    <location>
        <begin position="80"/>
        <end position="90"/>
    </location>
</feature>
<protein>
    <submittedName>
        <fullName evidence="2">Uncharacterized protein</fullName>
    </submittedName>
</protein>
<feature type="compositionally biased region" description="Polar residues" evidence="1">
    <location>
        <begin position="68"/>
        <end position="79"/>
    </location>
</feature>
<sequence length="90" mass="10041">MFIAKRIDHVRIRYPISTAIVSHVFLSFSTVMNENGGDGELRNQLGICQVEIGNYLKRRDIAQQVSSAYGPTVSASPNDTVERKIKTYPA</sequence>
<dbReference type="Proteomes" id="UP001396334">
    <property type="component" value="Unassembled WGS sequence"/>
</dbReference>
<gene>
    <name evidence="2" type="ORF">V6N11_083706</name>
</gene>
<evidence type="ECO:0000256" key="1">
    <source>
        <dbReference type="SAM" id="MobiDB-lite"/>
    </source>
</evidence>
<accession>A0ABR2QCB1</accession>
<keyword evidence="3" id="KW-1185">Reference proteome</keyword>
<reference evidence="2 3" key="1">
    <citation type="journal article" date="2024" name="G3 (Bethesda)">
        <title>Genome assembly of Hibiscus sabdariffa L. provides insights into metabolisms of medicinal natural products.</title>
        <authorList>
            <person name="Kim T."/>
        </authorList>
    </citation>
    <scope>NUCLEOTIDE SEQUENCE [LARGE SCALE GENOMIC DNA]</scope>
    <source>
        <strain evidence="2">TK-2024</strain>
        <tissue evidence="2">Old leaves</tissue>
    </source>
</reference>
<proteinExistence type="predicted"/>
<evidence type="ECO:0000313" key="2">
    <source>
        <dbReference type="EMBL" id="KAK8998315.1"/>
    </source>
</evidence>
<feature type="region of interest" description="Disordered" evidence="1">
    <location>
        <begin position="68"/>
        <end position="90"/>
    </location>
</feature>
<name>A0ABR2QCB1_9ROSI</name>
<evidence type="ECO:0000313" key="3">
    <source>
        <dbReference type="Proteomes" id="UP001396334"/>
    </source>
</evidence>
<dbReference type="EMBL" id="JBBPBN010000041">
    <property type="protein sequence ID" value="KAK8998315.1"/>
    <property type="molecule type" value="Genomic_DNA"/>
</dbReference>